<dbReference type="AlphaFoldDB" id="A0A974GWD7"/>
<dbReference type="PANTHER" id="PTHR30399:SF1">
    <property type="entry name" value="UTP PYROPHOSPHATASE"/>
    <property type="match status" value="1"/>
</dbReference>
<evidence type="ECO:0000313" key="2">
    <source>
        <dbReference type="EMBL" id="NYB74377.1"/>
    </source>
</evidence>
<accession>A0A974GWD7</accession>
<evidence type="ECO:0000313" key="3">
    <source>
        <dbReference type="Proteomes" id="UP000611629"/>
    </source>
</evidence>
<sequence length="235" mass="28367">MDKITVENIDIELVKKKINNIHLSVRPPDGRVSLSVPYRMDDKAIKLFVESKLLWIKKQREKYSLQEQQVKIYVSGESHYYFGESYLLNVYETTGRQHAELRDNKYIDLYVRAGSTAEKREKVMNEWYRYNLKQIIPEYIEKWEKIIGVTVNEWHIKLMKTRWGTCNVRDKRIWINLELAKKNPRCLEYIVVHEMVHLLERHHNDIFKSYMNKFLPDWKSIRDELNGLTFDNSKL</sequence>
<dbReference type="RefSeq" id="WP_179238077.1">
    <property type="nucleotide sequence ID" value="NZ_JACBNQ010000009.1"/>
</dbReference>
<name>A0A974GWD7_SEDHY</name>
<evidence type="ECO:0000259" key="1">
    <source>
        <dbReference type="Pfam" id="PF01863"/>
    </source>
</evidence>
<dbReference type="EMBL" id="JACBNQ010000009">
    <property type="protein sequence ID" value="NYB74377.1"/>
    <property type="molecule type" value="Genomic_DNA"/>
</dbReference>
<dbReference type="PANTHER" id="PTHR30399">
    <property type="entry name" value="UNCHARACTERIZED PROTEIN YGJP"/>
    <property type="match status" value="1"/>
</dbReference>
<dbReference type="Pfam" id="PF01863">
    <property type="entry name" value="YgjP-like"/>
    <property type="match status" value="1"/>
</dbReference>
<protein>
    <submittedName>
        <fullName evidence="2">M48 family metallopeptidase</fullName>
    </submittedName>
</protein>
<keyword evidence="3" id="KW-1185">Reference proteome</keyword>
<reference evidence="2" key="1">
    <citation type="submission" date="2020-07" db="EMBL/GenBank/DDBJ databases">
        <title>Genomic analysis of a strain of Sedimentibacter Hydroxybenzoicus DSM7310.</title>
        <authorList>
            <person name="Ma S."/>
        </authorList>
    </citation>
    <scope>NUCLEOTIDE SEQUENCE</scope>
    <source>
        <strain evidence="2">DSM 7310</strain>
    </source>
</reference>
<comment type="caution">
    <text evidence="2">The sequence shown here is derived from an EMBL/GenBank/DDBJ whole genome shotgun (WGS) entry which is preliminary data.</text>
</comment>
<dbReference type="Gene3D" id="3.30.2010.10">
    <property type="entry name" value="Metalloproteases ('zincins'), catalytic domain"/>
    <property type="match status" value="1"/>
</dbReference>
<dbReference type="Proteomes" id="UP000611629">
    <property type="component" value="Unassembled WGS sequence"/>
</dbReference>
<dbReference type="InterPro" id="IPR002725">
    <property type="entry name" value="YgjP-like_metallopeptidase"/>
</dbReference>
<organism evidence="2 3">
    <name type="scientific">Sedimentibacter hydroxybenzoicus DSM 7310</name>
    <dbReference type="NCBI Taxonomy" id="1123245"/>
    <lineage>
        <taxon>Bacteria</taxon>
        <taxon>Bacillati</taxon>
        <taxon>Bacillota</taxon>
        <taxon>Tissierellia</taxon>
        <taxon>Sedimentibacter</taxon>
    </lineage>
</organism>
<gene>
    <name evidence="2" type="ORF">HZF24_09550</name>
</gene>
<dbReference type="InterPro" id="IPR053136">
    <property type="entry name" value="UTP_pyrophosphatase-like"/>
</dbReference>
<dbReference type="CDD" id="cd07344">
    <property type="entry name" value="M48_yhfN_like"/>
    <property type="match status" value="1"/>
</dbReference>
<feature type="domain" description="YgjP-like metallopeptidase" evidence="1">
    <location>
        <begin position="22"/>
        <end position="226"/>
    </location>
</feature>
<proteinExistence type="predicted"/>